<feature type="transmembrane region" description="Helical" evidence="4">
    <location>
        <begin position="53"/>
        <end position="77"/>
    </location>
</feature>
<keyword evidence="4" id="KW-0812">Transmembrane</keyword>
<reference evidence="6 7" key="1">
    <citation type="submission" date="2018-07" db="EMBL/GenBank/DDBJ databases">
        <title>Genomic Encyclopedia of Type Strains, Phase III (KMG-III): the genomes of soil and plant-associated and newly described type strains.</title>
        <authorList>
            <person name="Whitman W."/>
        </authorList>
    </citation>
    <scope>NUCLEOTIDE SEQUENCE [LARGE SCALE GENOMIC DNA]</scope>
    <source>
        <strain evidence="6 7">CECT 8488</strain>
    </source>
</reference>
<keyword evidence="4" id="KW-0472">Membrane</keyword>
<keyword evidence="3" id="KW-0804">Transcription</keyword>
<dbReference type="Proteomes" id="UP000256845">
    <property type="component" value="Unassembled WGS sequence"/>
</dbReference>
<dbReference type="RefSeq" id="WP_115938682.1">
    <property type="nucleotide sequence ID" value="NZ_QRDW01000012.1"/>
</dbReference>
<gene>
    <name evidence="6" type="ORF">DFP90_112102</name>
</gene>
<evidence type="ECO:0000256" key="4">
    <source>
        <dbReference type="SAM" id="Phobius"/>
    </source>
</evidence>
<feature type="transmembrane region" description="Helical" evidence="4">
    <location>
        <begin position="149"/>
        <end position="169"/>
    </location>
</feature>
<dbReference type="SUPFAM" id="SSF46689">
    <property type="entry name" value="Homeodomain-like"/>
    <property type="match status" value="1"/>
</dbReference>
<proteinExistence type="predicted"/>
<evidence type="ECO:0000256" key="2">
    <source>
        <dbReference type="ARBA" id="ARBA00023125"/>
    </source>
</evidence>
<dbReference type="GO" id="GO:0043565">
    <property type="term" value="F:sequence-specific DNA binding"/>
    <property type="evidence" value="ECO:0007669"/>
    <property type="project" value="InterPro"/>
</dbReference>
<dbReference type="GO" id="GO:0003700">
    <property type="term" value="F:DNA-binding transcription factor activity"/>
    <property type="evidence" value="ECO:0007669"/>
    <property type="project" value="InterPro"/>
</dbReference>
<dbReference type="PANTHER" id="PTHR43280">
    <property type="entry name" value="ARAC-FAMILY TRANSCRIPTIONAL REGULATOR"/>
    <property type="match status" value="1"/>
</dbReference>
<feature type="domain" description="HTH araC/xylS-type" evidence="5">
    <location>
        <begin position="225"/>
        <end position="330"/>
    </location>
</feature>
<keyword evidence="4" id="KW-1133">Transmembrane helix</keyword>
<dbReference type="AlphaFoldDB" id="A0A3D9H6M8"/>
<dbReference type="SMART" id="SM00342">
    <property type="entry name" value="HTH_ARAC"/>
    <property type="match status" value="1"/>
</dbReference>
<feature type="transmembrane region" description="Helical" evidence="4">
    <location>
        <begin position="89"/>
        <end position="105"/>
    </location>
</feature>
<dbReference type="InterPro" id="IPR009057">
    <property type="entry name" value="Homeodomain-like_sf"/>
</dbReference>
<sequence length="335" mass="36424">MPVLPLSLFVALILLYLLARAHIRGEIPPLMRAGIGLCALQAIIIAGNQHYHLTWLGAVQPVTAGAIPALLFTGFLSAARRRLSWGRDSWHFAGPALTFFTAVFATPALDIVIPFLFLSYGSAILIILKDGPDAALQERLEEVGISIRVWRLLGTFLILSAFGDMLIALDYLYGQGHYAPLIHAFSNSLTLLALGLAGLSASTRPVLETSALTTPAGDERHGTDEEIITRLEKLMESGQVYQNPDLTLAQLARKLTLPVKALSGAINRQTGMNVSQFVNGYRIKAACRLLEQPETNVTEAMLASGFQTKSNFNREFKRVTGKSPSAWRAVSNTIS</sequence>
<evidence type="ECO:0000256" key="1">
    <source>
        <dbReference type="ARBA" id="ARBA00023015"/>
    </source>
</evidence>
<evidence type="ECO:0000313" key="7">
    <source>
        <dbReference type="Proteomes" id="UP000256845"/>
    </source>
</evidence>
<protein>
    <submittedName>
        <fullName evidence="6">AraC family transcriptional regulator</fullName>
    </submittedName>
</protein>
<dbReference type="PANTHER" id="PTHR43280:SF29">
    <property type="entry name" value="ARAC-FAMILY TRANSCRIPTIONAL REGULATOR"/>
    <property type="match status" value="1"/>
</dbReference>
<keyword evidence="7" id="KW-1185">Reference proteome</keyword>
<name>A0A3D9H6M8_9PROT</name>
<organism evidence="6 7">
    <name type="scientific">Aestuariispira insulae</name>
    <dbReference type="NCBI Taxonomy" id="1461337"/>
    <lineage>
        <taxon>Bacteria</taxon>
        <taxon>Pseudomonadati</taxon>
        <taxon>Pseudomonadota</taxon>
        <taxon>Alphaproteobacteria</taxon>
        <taxon>Rhodospirillales</taxon>
        <taxon>Kiloniellaceae</taxon>
        <taxon>Aestuariispira</taxon>
    </lineage>
</organism>
<dbReference type="Pfam" id="PF12833">
    <property type="entry name" value="HTH_18"/>
    <property type="match status" value="1"/>
</dbReference>
<feature type="transmembrane region" description="Helical" evidence="4">
    <location>
        <begin position="181"/>
        <end position="199"/>
    </location>
</feature>
<dbReference type="InterPro" id="IPR018060">
    <property type="entry name" value="HTH_AraC"/>
</dbReference>
<dbReference type="PROSITE" id="PS01124">
    <property type="entry name" value="HTH_ARAC_FAMILY_2"/>
    <property type="match status" value="1"/>
</dbReference>
<comment type="caution">
    <text evidence="6">The sequence shown here is derived from an EMBL/GenBank/DDBJ whole genome shotgun (WGS) entry which is preliminary data.</text>
</comment>
<feature type="transmembrane region" description="Helical" evidence="4">
    <location>
        <begin position="111"/>
        <end position="128"/>
    </location>
</feature>
<dbReference type="EMBL" id="QRDW01000012">
    <property type="protein sequence ID" value="RED45109.1"/>
    <property type="molecule type" value="Genomic_DNA"/>
</dbReference>
<evidence type="ECO:0000313" key="6">
    <source>
        <dbReference type="EMBL" id="RED45109.1"/>
    </source>
</evidence>
<evidence type="ECO:0000256" key="3">
    <source>
        <dbReference type="ARBA" id="ARBA00023163"/>
    </source>
</evidence>
<dbReference type="Gene3D" id="1.10.10.60">
    <property type="entry name" value="Homeodomain-like"/>
    <property type="match status" value="1"/>
</dbReference>
<feature type="transmembrane region" description="Helical" evidence="4">
    <location>
        <begin position="30"/>
        <end position="47"/>
    </location>
</feature>
<keyword evidence="2" id="KW-0238">DNA-binding</keyword>
<dbReference type="OrthoDB" id="345413at2"/>
<accession>A0A3D9H6M8</accession>
<keyword evidence="1" id="KW-0805">Transcription regulation</keyword>
<evidence type="ECO:0000259" key="5">
    <source>
        <dbReference type="PROSITE" id="PS01124"/>
    </source>
</evidence>
<feature type="transmembrane region" description="Helical" evidence="4">
    <location>
        <begin position="6"/>
        <end position="23"/>
    </location>
</feature>